<evidence type="ECO:0000313" key="2">
    <source>
        <dbReference type="EMBL" id="ETO36888.1"/>
    </source>
</evidence>
<evidence type="ECO:0000313" key="3">
    <source>
        <dbReference type="Proteomes" id="UP000023152"/>
    </source>
</evidence>
<feature type="transmembrane region" description="Helical" evidence="1">
    <location>
        <begin position="94"/>
        <end position="119"/>
    </location>
</feature>
<feature type="transmembrane region" description="Helical" evidence="1">
    <location>
        <begin position="131"/>
        <end position="152"/>
    </location>
</feature>
<keyword evidence="1" id="KW-0812">Transmembrane</keyword>
<keyword evidence="1" id="KW-1133">Transmembrane helix</keyword>
<organism evidence="2 3">
    <name type="scientific">Reticulomyxa filosa</name>
    <dbReference type="NCBI Taxonomy" id="46433"/>
    <lineage>
        <taxon>Eukaryota</taxon>
        <taxon>Sar</taxon>
        <taxon>Rhizaria</taxon>
        <taxon>Retaria</taxon>
        <taxon>Foraminifera</taxon>
        <taxon>Monothalamids</taxon>
        <taxon>Reticulomyxidae</taxon>
        <taxon>Reticulomyxa</taxon>
    </lineage>
</organism>
<keyword evidence="3" id="KW-1185">Reference proteome</keyword>
<feature type="non-terminal residue" evidence="2">
    <location>
        <position position="1"/>
    </location>
</feature>
<proteinExistence type="predicted"/>
<dbReference type="Proteomes" id="UP000023152">
    <property type="component" value="Unassembled WGS sequence"/>
</dbReference>
<reference evidence="2 3" key="1">
    <citation type="journal article" date="2013" name="Curr. Biol.">
        <title>The Genome of the Foraminiferan Reticulomyxa filosa.</title>
        <authorList>
            <person name="Glockner G."/>
            <person name="Hulsmann N."/>
            <person name="Schleicher M."/>
            <person name="Noegel A.A."/>
            <person name="Eichinger L."/>
            <person name="Gallinger C."/>
            <person name="Pawlowski J."/>
            <person name="Sierra R."/>
            <person name="Euteneuer U."/>
            <person name="Pillet L."/>
            <person name="Moustafa A."/>
            <person name="Platzer M."/>
            <person name="Groth M."/>
            <person name="Szafranski K."/>
            <person name="Schliwa M."/>
        </authorList>
    </citation>
    <scope>NUCLEOTIDE SEQUENCE [LARGE SCALE GENOMIC DNA]</scope>
</reference>
<evidence type="ECO:0000256" key="1">
    <source>
        <dbReference type="SAM" id="Phobius"/>
    </source>
</evidence>
<dbReference type="AlphaFoldDB" id="X6PFN8"/>
<comment type="caution">
    <text evidence="2">The sequence shown here is derived from an EMBL/GenBank/DDBJ whole genome shotgun (WGS) entry which is preliminary data.</text>
</comment>
<protein>
    <recommendedName>
        <fullName evidence="4">Transmembrane protein</fullName>
    </recommendedName>
</protein>
<gene>
    <name evidence="2" type="ORF">RFI_00174</name>
</gene>
<accession>X6PFN8</accession>
<dbReference type="EMBL" id="ASPP01000181">
    <property type="protein sequence ID" value="ETO36888.1"/>
    <property type="molecule type" value="Genomic_DNA"/>
</dbReference>
<evidence type="ECO:0008006" key="4">
    <source>
        <dbReference type="Google" id="ProtNLM"/>
    </source>
</evidence>
<name>X6PFN8_RETFI</name>
<keyword evidence="1" id="KW-0472">Membrane</keyword>
<sequence>EQIPTFKVFRLQQNQQQMLTNPNIFKALMVEIGSKASFFAQQNTLTVHLHNDPSEIIWKQIEDTLSKHTGKLTIVEQHDVILQGISNCVSTSRILCALIFFFFLFFFVHSEAFICMLLADGVLKQIAFFQNNFVFFLFFFFDMVLKLGLFYIKTKISSRKFFLEIEQYQFELTNLIKLLSQTKNQHKLALFNLLLFLLNAYSSNNSFRLHLSDQSSYNFKYYFNKIYKLNVVIMQQ</sequence>